<feature type="compositionally biased region" description="Basic residues" evidence="2">
    <location>
        <begin position="101"/>
        <end position="112"/>
    </location>
</feature>
<gene>
    <name evidence="4" type="ORF">LSH36_372g04104</name>
</gene>
<evidence type="ECO:0000259" key="3">
    <source>
        <dbReference type="SMART" id="SM01273"/>
    </source>
</evidence>
<organism evidence="4 5">
    <name type="scientific">Paralvinella palmiformis</name>
    <dbReference type="NCBI Taxonomy" id="53620"/>
    <lineage>
        <taxon>Eukaryota</taxon>
        <taxon>Metazoa</taxon>
        <taxon>Spiralia</taxon>
        <taxon>Lophotrochozoa</taxon>
        <taxon>Annelida</taxon>
        <taxon>Polychaeta</taxon>
        <taxon>Sedentaria</taxon>
        <taxon>Canalipalpata</taxon>
        <taxon>Terebellida</taxon>
        <taxon>Terebelliformia</taxon>
        <taxon>Alvinellidae</taxon>
        <taxon>Paralvinella</taxon>
    </lineage>
</organism>
<protein>
    <recommendedName>
        <fullName evidence="3">WIBG Mago-binding domain-containing protein</fullName>
    </recommendedName>
</protein>
<dbReference type="AlphaFoldDB" id="A0AAD9JF35"/>
<dbReference type="PANTHER" id="PTHR22959:SF0">
    <property type="entry name" value="PARTNER OF Y14 AND MAGO"/>
    <property type="match status" value="1"/>
</dbReference>
<dbReference type="Pfam" id="PF09282">
    <property type="entry name" value="Mago-bind"/>
    <property type="match status" value="1"/>
</dbReference>
<feature type="compositionally biased region" description="Low complexity" evidence="2">
    <location>
        <begin position="147"/>
        <end position="159"/>
    </location>
</feature>
<dbReference type="GO" id="GO:0035145">
    <property type="term" value="C:exon-exon junction complex"/>
    <property type="evidence" value="ECO:0007669"/>
    <property type="project" value="TreeGrafter"/>
</dbReference>
<dbReference type="GO" id="GO:0003723">
    <property type="term" value="F:RNA binding"/>
    <property type="evidence" value="ECO:0007669"/>
    <property type="project" value="TreeGrafter"/>
</dbReference>
<sequence length="222" mass="25181">MIIMATLSELERQGVYRDEKTGELFLPATQRPDGTWRKPRRVKEGYIPPDEVPTYENKGVSWMKSREGFIPGLVPDQQSSTPDIQYVPANASLKVAPMTKSAKKNAKRREKKKQQANEGDKSIIQQVNQLTVTDQSSSSMQTAAEKPSQSQPSSQLTPSADSKAEIVKRLRNLRKKLKQIDDLKARIDSGDLEHPEKEQLEKINKRQIIVDELEDLELELDD</sequence>
<name>A0AAD9JF35_9ANNE</name>
<dbReference type="PANTHER" id="PTHR22959">
    <property type="entry name" value="PYM PROTEIN"/>
    <property type="match status" value="1"/>
</dbReference>
<dbReference type="Proteomes" id="UP001208570">
    <property type="component" value="Unassembled WGS sequence"/>
</dbReference>
<feature type="domain" description="WIBG Mago-binding" evidence="3">
    <location>
        <begin position="22"/>
        <end position="48"/>
    </location>
</feature>
<feature type="compositionally biased region" description="Polar residues" evidence="2">
    <location>
        <begin position="123"/>
        <end position="142"/>
    </location>
</feature>
<reference evidence="4" key="1">
    <citation type="journal article" date="2023" name="Mol. Biol. Evol.">
        <title>Third-Generation Sequencing Reveals the Adaptive Role of the Epigenome in Three Deep-Sea Polychaetes.</title>
        <authorList>
            <person name="Perez M."/>
            <person name="Aroh O."/>
            <person name="Sun Y."/>
            <person name="Lan Y."/>
            <person name="Juniper S.K."/>
            <person name="Young C.R."/>
            <person name="Angers B."/>
            <person name="Qian P.Y."/>
        </authorList>
    </citation>
    <scope>NUCLEOTIDE SEQUENCE</scope>
    <source>
        <strain evidence="4">P08H-3</strain>
    </source>
</reference>
<dbReference type="SUPFAM" id="SSF101931">
    <property type="entry name" value="Pym (Within the bgcn gene intron protein, WIBG), N-terminal domain"/>
    <property type="match status" value="1"/>
</dbReference>
<evidence type="ECO:0000313" key="4">
    <source>
        <dbReference type="EMBL" id="KAK2151220.1"/>
    </source>
</evidence>
<dbReference type="InterPro" id="IPR039333">
    <property type="entry name" value="PYM1"/>
</dbReference>
<dbReference type="SMART" id="SM01273">
    <property type="entry name" value="Mago-bind"/>
    <property type="match status" value="1"/>
</dbReference>
<proteinExistence type="inferred from homology"/>
<comment type="similarity">
    <text evidence="1">Belongs to the pym family.</text>
</comment>
<dbReference type="InterPro" id="IPR015362">
    <property type="entry name" value="WIBG_mago-bd"/>
</dbReference>
<comment type="caution">
    <text evidence="4">The sequence shown here is derived from an EMBL/GenBank/DDBJ whole genome shotgun (WGS) entry which is preliminary data.</text>
</comment>
<accession>A0AAD9JF35</accession>
<keyword evidence="5" id="KW-1185">Reference proteome</keyword>
<evidence type="ECO:0000313" key="5">
    <source>
        <dbReference type="Proteomes" id="UP001208570"/>
    </source>
</evidence>
<dbReference type="EMBL" id="JAODUP010000372">
    <property type="protein sequence ID" value="KAK2151220.1"/>
    <property type="molecule type" value="Genomic_DNA"/>
</dbReference>
<evidence type="ECO:0000256" key="2">
    <source>
        <dbReference type="SAM" id="MobiDB-lite"/>
    </source>
</evidence>
<dbReference type="GO" id="GO:0005737">
    <property type="term" value="C:cytoplasm"/>
    <property type="evidence" value="ECO:0007669"/>
    <property type="project" value="TreeGrafter"/>
</dbReference>
<dbReference type="GO" id="GO:1903259">
    <property type="term" value="P:exon-exon junction complex disassembly"/>
    <property type="evidence" value="ECO:0007669"/>
    <property type="project" value="InterPro"/>
</dbReference>
<dbReference type="InterPro" id="IPR036348">
    <property type="entry name" value="WIBG_N_sf"/>
</dbReference>
<feature type="region of interest" description="Disordered" evidence="2">
    <location>
        <begin position="98"/>
        <end position="164"/>
    </location>
</feature>
<evidence type="ECO:0000256" key="1">
    <source>
        <dbReference type="ARBA" id="ARBA00009394"/>
    </source>
</evidence>